<feature type="compositionally biased region" description="Acidic residues" evidence="2">
    <location>
        <begin position="110"/>
        <end position="123"/>
    </location>
</feature>
<dbReference type="EMBL" id="LR899014">
    <property type="protein sequence ID" value="CAD7093475.1"/>
    <property type="molecule type" value="Genomic_DNA"/>
</dbReference>
<proteinExistence type="predicted"/>
<feature type="coiled-coil region" evidence="1">
    <location>
        <begin position="32"/>
        <end position="80"/>
    </location>
</feature>
<dbReference type="AlphaFoldDB" id="A0A7R8V8I0"/>
<sequence>MSDQQDNAKPMQSAHSAASVKQLTDGQLLAKALKLKREIADAFNKLTELEIVAYTVDVEFKNLESQLQLIEANHDEMKRKMMVNFPIYDAETSQHGNMEDLSNAEKDPTEESGVDTSIDDDNK</sequence>
<feature type="compositionally biased region" description="Polar residues" evidence="2">
    <location>
        <begin position="13"/>
        <end position="22"/>
    </location>
</feature>
<protein>
    <submittedName>
        <fullName evidence="3">Uncharacterized protein</fullName>
    </submittedName>
</protein>
<evidence type="ECO:0000313" key="3">
    <source>
        <dbReference type="EMBL" id="CAD7093475.1"/>
    </source>
</evidence>
<evidence type="ECO:0000256" key="2">
    <source>
        <dbReference type="SAM" id="MobiDB-lite"/>
    </source>
</evidence>
<dbReference type="Proteomes" id="UP000594454">
    <property type="component" value="Chromosome 6"/>
</dbReference>
<keyword evidence="1" id="KW-0175">Coiled coil</keyword>
<reference evidence="3 4" key="1">
    <citation type="submission" date="2020-11" db="EMBL/GenBank/DDBJ databases">
        <authorList>
            <person name="Wallbank WR R."/>
            <person name="Pardo Diaz C."/>
            <person name="Kozak K."/>
            <person name="Martin S."/>
            <person name="Jiggins C."/>
            <person name="Moest M."/>
            <person name="Warren A I."/>
            <person name="Generalovic N T."/>
            <person name="Byers J.R.P. K."/>
            <person name="Montejo-Kovacevich G."/>
            <person name="Yen C E."/>
        </authorList>
    </citation>
    <scope>NUCLEOTIDE SEQUENCE [LARGE SCALE GENOMIC DNA]</scope>
</reference>
<evidence type="ECO:0000256" key="1">
    <source>
        <dbReference type="SAM" id="Coils"/>
    </source>
</evidence>
<accession>A0A7R8V8I0</accession>
<feature type="region of interest" description="Disordered" evidence="2">
    <location>
        <begin position="91"/>
        <end position="123"/>
    </location>
</feature>
<keyword evidence="4" id="KW-1185">Reference proteome</keyword>
<dbReference type="InParanoid" id="A0A7R8V8I0"/>
<evidence type="ECO:0000313" key="4">
    <source>
        <dbReference type="Proteomes" id="UP000594454"/>
    </source>
</evidence>
<feature type="region of interest" description="Disordered" evidence="2">
    <location>
        <begin position="1"/>
        <end position="22"/>
    </location>
</feature>
<name>A0A7R8V8I0_HERIL</name>
<gene>
    <name evidence="3" type="ORF">HERILL_LOCUS15754</name>
</gene>
<organism evidence="3 4">
    <name type="scientific">Hermetia illucens</name>
    <name type="common">Black soldier fly</name>
    <dbReference type="NCBI Taxonomy" id="343691"/>
    <lineage>
        <taxon>Eukaryota</taxon>
        <taxon>Metazoa</taxon>
        <taxon>Ecdysozoa</taxon>
        <taxon>Arthropoda</taxon>
        <taxon>Hexapoda</taxon>
        <taxon>Insecta</taxon>
        <taxon>Pterygota</taxon>
        <taxon>Neoptera</taxon>
        <taxon>Endopterygota</taxon>
        <taxon>Diptera</taxon>
        <taxon>Brachycera</taxon>
        <taxon>Stratiomyomorpha</taxon>
        <taxon>Stratiomyidae</taxon>
        <taxon>Hermetiinae</taxon>
        <taxon>Hermetia</taxon>
    </lineage>
</organism>